<dbReference type="Proteomes" id="UP000856143">
    <property type="component" value="Unassembled WGS sequence"/>
</dbReference>
<name>A0AAN5RF97_KLEOX</name>
<protein>
    <submittedName>
        <fullName evidence="1">Uncharacterized protein</fullName>
    </submittedName>
</protein>
<dbReference type="EMBL" id="DACSEO010000065">
    <property type="protein sequence ID" value="HAT1683536.1"/>
    <property type="molecule type" value="Genomic_DNA"/>
</dbReference>
<sequence>MKIEYHDHGKTASVIITSTVFEFRKHIRVVDVTLFLTPEVTPESSGFFIMKTVLSGKTADASRAYRIALKEAQR</sequence>
<reference evidence="1" key="2">
    <citation type="submission" date="2020-11" db="EMBL/GenBank/DDBJ databases">
        <authorList>
            <consortium name="NCBI Pathogen Detection Project"/>
        </authorList>
    </citation>
    <scope>NUCLEOTIDE SEQUENCE</scope>
    <source>
        <strain evidence="1">R404</strain>
    </source>
</reference>
<comment type="caution">
    <text evidence="1">The sequence shown here is derived from an EMBL/GenBank/DDBJ whole genome shotgun (WGS) entry which is preliminary data.</text>
</comment>
<organism evidence="1 2">
    <name type="scientific">Klebsiella oxytoca</name>
    <dbReference type="NCBI Taxonomy" id="571"/>
    <lineage>
        <taxon>Bacteria</taxon>
        <taxon>Pseudomonadati</taxon>
        <taxon>Pseudomonadota</taxon>
        <taxon>Gammaproteobacteria</taxon>
        <taxon>Enterobacterales</taxon>
        <taxon>Enterobacteriaceae</taxon>
        <taxon>Klebsiella/Raoultella group</taxon>
        <taxon>Klebsiella</taxon>
    </lineage>
</organism>
<evidence type="ECO:0000313" key="1">
    <source>
        <dbReference type="EMBL" id="HAT1683536.1"/>
    </source>
</evidence>
<proteinExistence type="predicted"/>
<accession>A0AAN5RF97</accession>
<dbReference type="AlphaFoldDB" id="A0AAN5RF97"/>
<evidence type="ECO:0000313" key="2">
    <source>
        <dbReference type="Proteomes" id="UP000856143"/>
    </source>
</evidence>
<reference evidence="1" key="1">
    <citation type="journal article" date="2018" name="Genome Biol.">
        <title>SKESA: strategic k-mer extension for scrupulous assemblies.</title>
        <authorList>
            <person name="Souvorov A."/>
            <person name="Agarwala R."/>
            <person name="Lipman D.J."/>
        </authorList>
    </citation>
    <scope>NUCLEOTIDE SEQUENCE</scope>
    <source>
        <strain evidence="1">R404</strain>
    </source>
</reference>
<gene>
    <name evidence="1" type="ORF">I8Y21_004285</name>
</gene>